<dbReference type="RefSeq" id="XP_066628409.1">
    <property type="nucleotide sequence ID" value="XM_066781407.1"/>
</dbReference>
<proteinExistence type="predicted"/>
<sequence length="292" mass="31523">MPFMGDSDWSAPSTGEWSPLSVLLPPSERLSATLTRQQYAFKDSLYLSFPAAKSKAREVVAAKTSKPQRPAYMKHKTHASMPHLGQAQQYVFRPATHADTVDRQRRPAATKPALKRTQSLTTPAAAAMAEQPKVEKHVHFVDEGYGSASSSSSSSSSSPATSPKQEPKSDADSRPSTADSDFEQLAAKQQQPQQKERPSKPARSKTDAQLPIVVKAQSRSPTDGAKGAAALAQASPQHVSRQRLARSQTAPVRQSSRRLAQAQDDKIAGTGGSYRNANGNICFDEFSYFGGI</sequence>
<gene>
    <name evidence="2" type="ORF">SLS55_010015</name>
</gene>
<comment type="caution">
    <text evidence="2">The sequence shown here is derived from an EMBL/GenBank/DDBJ whole genome shotgun (WGS) entry which is preliminary data.</text>
</comment>
<reference evidence="2 3" key="1">
    <citation type="submission" date="2024-02" db="EMBL/GenBank/DDBJ databases">
        <title>De novo assembly and annotation of 12 fungi associated with fruit tree decline syndrome in Ontario, Canada.</title>
        <authorList>
            <person name="Sulman M."/>
            <person name="Ellouze W."/>
            <person name="Ilyukhin E."/>
        </authorList>
    </citation>
    <scope>NUCLEOTIDE SEQUENCE [LARGE SCALE GENOMIC DNA]</scope>
    <source>
        <strain evidence="2 3">FDS-637</strain>
    </source>
</reference>
<evidence type="ECO:0000256" key="1">
    <source>
        <dbReference type="SAM" id="MobiDB-lite"/>
    </source>
</evidence>
<protein>
    <submittedName>
        <fullName evidence="2">Uncharacterized protein</fullName>
    </submittedName>
</protein>
<dbReference type="EMBL" id="JAJVCZ030000011">
    <property type="protein sequence ID" value="KAL0254538.1"/>
    <property type="molecule type" value="Genomic_DNA"/>
</dbReference>
<feature type="compositionally biased region" description="Basic and acidic residues" evidence="1">
    <location>
        <begin position="132"/>
        <end position="142"/>
    </location>
</feature>
<feature type="compositionally biased region" description="Low complexity" evidence="1">
    <location>
        <begin position="225"/>
        <end position="234"/>
    </location>
</feature>
<feature type="compositionally biased region" description="Low complexity" evidence="1">
    <location>
        <begin position="147"/>
        <end position="163"/>
    </location>
</feature>
<accession>A0ABR3C1M8</accession>
<evidence type="ECO:0000313" key="3">
    <source>
        <dbReference type="Proteomes" id="UP001430584"/>
    </source>
</evidence>
<dbReference type="GeneID" id="92014100"/>
<organism evidence="2 3">
    <name type="scientific">Diplodia seriata</name>
    <dbReference type="NCBI Taxonomy" id="420778"/>
    <lineage>
        <taxon>Eukaryota</taxon>
        <taxon>Fungi</taxon>
        <taxon>Dikarya</taxon>
        <taxon>Ascomycota</taxon>
        <taxon>Pezizomycotina</taxon>
        <taxon>Dothideomycetes</taxon>
        <taxon>Dothideomycetes incertae sedis</taxon>
        <taxon>Botryosphaeriales</taxon>
        <taxon>Botryosphaeriaceae</taxon>
        <taxon>Diplodia</taxon>
    </lineage>
</organism>
<feature type="compositionally biased region" description="Polar residues" evidence="1">
    <location>
        <begin position="235"/>
        <end position="258"/>
    </location>
</feature>
<feature type="region of interest" description="Disordered" evidence="1">
    <location>
        <begin position="100"/>
        <end position="279"/>
    </location>
</feature>
<evidence type="ECO:0000313" key="2">
    <source>
        <dbReference type="EMBL" id="KAL0254538.1"/>
    </source>
</evidence>
<keyword evidence="3" id="KW-1185">Reference proteome</keyword>
<feature type="compositionally biased region" description="Low complexity" evidence="1">
    <location>
        <begin position="184"/>
        <end position="193"/>
    </location>
</feature>
<feature type="region of interest" description="Disordered" evidence="1">
    <location>
        <begin position="1"/>
        <end position="20"/>
    </location>
</feature>
<dbReference type="Proteomes" id="UP001430584">
    <property type="component" value="Unassembled WGS sequence"/>
</dbReference>
<name>A0ABR3C1M8_9PEZI</name>